<evidence type="ECO:0000313" key="2">
    <source>
        <dbReference type="Proteomes" id="UP001600888"/>
    </source>
</evidence>
<proteinExistence type="predicted"/>
<accession>A0ABR4EEM5</accession>
<reference evidence="1 2" key="1">
    <citation type="submission" date="2024-03" db="EMBL/GenBank/DDBJ databases">
        <title>A high-quality draft genome sequence of Diaporthe vaccinii, a causative agent of upright dieback and viscid rot disease in cranberry plants.</title>
        <authorList>
            <person name="Sarrasin M."/>
            <person name="Lang B.F."/>
            <person name="Burger G."/>
        </authorList>
    </citation>
    <scope>NUCLEOTIDE SEQUENCE [LARGE SCALE GENOMIC DNA]</scope>
    <source>
        <strain evidence="1 2">IS7</strain>
    </source>
</reference>
<organism evidence="1 2">
    <name type="scientific">Diaporthe vaccinii</name>
    <dbReference type="NCBI Taxonomy" id="105482"/>
    <lineage>
        <taxon>Eukaryota</taxon>
        <taxon>Fungi</taxon>
        <taxon>Dikarya</taxon>
        <taxon>Ascomycota</taxon>
        <taxon>Pezizomycotina</taxon>
        <taxon>Sordariomycetes</taxon>
        <taxon>Sordariomycetidae</taxon>
        <taxon>Diaporthales</taxon>
        <taxon>Diaporthaceae</taxon>
        <taxon>Diaporthe</taxon>
        <taxon>Diaporthe eres species complex</taxon>
    </lineage>
</organism>
<gene>
    <name evidence="1" type="ORF">FJTKL_12209</name>
</gene>
<evidence type="ECO:0000313" key="1">
    <source>
        <dbReference type="EMBL" id="KAL2280898.1"/>
    </source>
</evidence>
<dbReference type="Proteomes" id="UP001600888">
    <property type="component" value="Unassembled WGS sequence"/>
</dbReference>
<name>A0ABR4EEM5_9PEZI</name>
<dbReference type="EMBL" id="JBAWTH010000062">
    <property type="protein sequence ID" value="KAL2280898.1"/>
    <property type="molecule type" value="Genomic_DNA"/>
</dbReference>
<protein>
    <submittedName>
        <fullName evidence="1">Uncharacterized protein</fullName>
    </submittedName>
</protein>
<sequence length="110" mass="12237">MSTALPYTKEGSGIQKSPQVLPWYFKPTMARNGKNVFPLPRGSDAFTAEMAAIAEGLAVALSQTLTDPAKIHRFSEELLLSEANSVLRKLITRSQYFRRIGISIELRWGP</sequence>
<keyword evidence="2" id="KW-1185">Reference proteome</keyword>
<comment type="caution">
    <text evidence="1">The sequence shown here is derived from an EMBL/GenBank/DDBJ whole genome shotgun (WGS) entry which is preliminary data.</text>
</comment>